<dbReference type="OrthoDB" id="6692298at2759"/>
<proteinExistence type="predicted"/>
<dbReference type="EMBL" id="CAACVG010006741">
    <property type="protein sequence ID" value="VEN41371.1"/>
    <property type="molecule type" value="Genomic_DNA"/>
</dbReference>
<sequence length="170" mass="19860">QDLKSNSRNPNSSQNNVDFEQVIQEINERNKRKRNLILYGLPEQDQQLSSVMRIEKDESQVREIISSMDHALVIDNFKPIRLGRYDEGKVRPVRITLQHDNDVFVAMKNAKSLKTGRYKHIQISFDRTLKQRQYFKEVKAELDAKNASGTEKYKIRHVDGIPKIVPINLN</sequence>
<dbReference type="Proteomes" id="UP000410492">
    <property type="component" value="Unassembled WGS sequence"/>
</dbReference>
<protein>
    <submittedName>
        <fullName evidence="1">Uncharacterized protein</fullName>
    </submittedName>
</protein>
<dbReference type="AlphaFoldDB" id="A0A653C0L5"/>
<dbReference type="PANTHER" id="PTHR37445">
    <property type="entry name" value="PROTEIN CBG24663"/>
    <property type="match status" value="1"/>
</dbReference>
<name>A0A653C0L5_CALMS</name>
<gene>
    <name evidence="1" type="ORF">CALMAC_LOCUS5211</name>
</gene>
<reference evidence="1 2" key="1">
    <citation type="submission" date="2019-01" db="EMBL/GenBank/DDBJ databases">
        <authorList>
            <person name="Sayadi A."/>
        </authorList>
    </citation>
    <scope>NUCLEOTIDE SEQUENCE [LARGE SCALE GENOMIC DNA]</scope>
</reference>
<feature type="non-terminal residue" evidence="1">
    <location>
        <position position="1"/>
    </location>
</feature>
<organism evidence="1 2">
    <name type="scientific">Callosobruchus maculatus</name>
    <name type="common">Southern cowpea weevil</name>
    <name type="synonym">Pulse bruchid</name>
    <dbReference type="NCBI Taxonomy" id="64391"/>
    <lineage>
        <taxon>Eukaryota</taxon>
        <taxon>Metazoa</taxon>
        <taxon>Ecdysozoa</taxon>
        <taxon>Arthropoda</taxon>
        <taxon>Hexapoda</taxon>
        <taxon>Insecta</taxon>
        <taxon>Pterygota</taxon>
        <taxon>Neoptera</taxon>
        <taxon>Endopterygota</taxon>
        <taxon>Coleoptera</taxon>
        <taxon>Polyphaga</taxon>
        <taxon>Cucujiformia</taxon>
        <taxon>Chrysomeloidea</taxon>
        <taxon>Chrysomelidae</taxon>
        <taxon>Bruchinae</taxon>
        <taxon>Bruchini</taxon>
        <taxon>Callosobruchus</taxon>
    </lineage>
</organism>
<accession>A0A653C0L5</accession>
<dbReference type="PANTHER" id="PTHR37445:SF3">
    <property type="entry name" value="ZINC FINGER PHD-TYPE DOMAIN-CONTAINING PROTEIN"/>
    <property type="match status" value="1"/>
</dbReference>
<keyword evidence="2" id="KW-1185">Reference proteome</keyword>
<evidence type="ECO:0000313" key="1">
    <source>
        <dbReference type="EMBL" id="VEN41371.1"/>
    </source>
</evidence>
<evidence type="ECO:0000313" key="2">
    <source>
        <dbReference type="Proteomes" id="UP000410492"/>
    </source>
</evidence>